<dbReference type="RefSeq" id="WP_191036787.1">
    <property type="nucleotide sequence ID" value="NZ_BKEE01000021.1"/>
</dbReference>
<dbReference type="Proteomes" id="UP000516862">
    <property type="component" value="Chromosome"/>
</dbReference>
<accession>A0A7H2QR84</accession>
<protein>
    <submittedName>
        <fullName evidence="1">Uncharacterized protein</fullName>
    </submittedName>
</protein>
<gene>
    <name evidence="1" type="ORF">IC796_15360</name>
</gene>
<reference evidence="1 2" key="2">
    <citation type="submission" date="2020-09" db="EMBL/GenBank/DDBJ databases">
        <authorList>
            <person name="Chen F.-J."/>
            <person name="Lee Y.-T."/>
        </authorList>
    </citation>
    <scope>NUCLEOTIDE SEQUENCE [LARGE SCALE GENOMIC DNA]</scope>
    <source>
        <strain evidence="1 2">AS73</strain>
    </source>
</reference>
<sequence>MTSSEVLDAYRSFIKSFYHDASERSDNLFEATLYFELITNILDLIDKKANPKNIETDIAFLKSYISHDELVIIATYGFYNSKLYRYINKYGLLANFDSILYETPYQIFSHLYDTNAFRTFTPNEAIETKNVSQASAN</sequence>
<name>A0A7H2QR84_9GAMM</name>
<evidence type="ECO:0000313" key="1">
    <source>
        <dbReference type="EMBL" id="QNX07276.1"/>
    </source>
</evidence>
<dbReference type="InterPro" id="IPR031709">
    <property type="entry name" value="PutAbiC"/>
</dbReference>
<proteinExistence type="predicted"/>
<dbReference type="EMBL" id="CP061561">
    <property type="protein sequence ID" value="QNX07276.1"/>
    <property type="molecule type" value="Genomic_DNA"/>
</dbReference>
<evidence type="ECO:0000313" key="2">
    <source>
        <dbReference type="Proteomes" id="UP000516862"/>
    </source>
</evidence>
<dbReference type="Pfam" id="PF16872">
    <property type="entry name" value="putAbiC"/>
    <property type="match status" value="1"/>
</dbReference>
<reference evidence="2" key="1">
    <citation type="submission" date="2020-09" db="EMBL/GenBank/DDBJ databases">
        <title>Clinical and molecular characterization of Acinetobacter seifertii in Taiwan.</title>
        <authorList>
            <person name="Li L.-H."/>
            <person name="Yang Y.-S."/>
            <person name="Sun J.-R."/>
            <person name="Huang T.-W."/>
            <person name="Huang W.-C."/>
            <person name="Wang Y.-C."/>
            <person name="Kuo T.-H."/>
            <person name="Kuo S.-C."/>
            <person name="Chen T.-L."/>
        </authorList>
    </citation>
    <scope>NUCLEOTIDE SEQUENCE [LARGE SCALE GENOMIC DNA]</scope>
    <source>
        <strain evidence="2">AS73</strain>
    </source>
</reference>
<organism evidence="1 2">
    <name type="scientific">Acinetobacter seifertii</name>
    <dbReference type="NCBI Taxonomy" id="1530123"/>
    <lineage>
        <taxon>Bacteria</taxon>
        <taxon>Pseudomonadati</taxon>
        <taxon>Pseudomonadota</taxon>
        <taxon>Gammaproteobacteria</taxon>
        <taxon>Moraxellales</taxon>
        <taxon>Moraxellaceae</taxon>
        <taxon>Acinetobacter</taxon>
        <taxon>Acinetobacter calcoaceticus/baumannii complex</taxon>
    </lineage>
</organism>
<dbReference type="AlphaFoldDB" id="A0A7H2QR84"/>